<proteinExistence type="predicted"/>
<dbReference type="Proteomes" id="UP000253918">
    <property type="component" value="Unassembled WGS sequence"/>
</dbReference>
<accession>A0A369VWJ5</accession>
<protein>
    <submittedName>
        <fullName evidence="2">Uncharacterized protein</fullName>
    </submittedName>
</protein>
<keyword evidence="1" id="KW-1133">Transmembrane helix</keyword>
<feature type="transmembrane region" description="Helical" evidence="1">
    <location>
        <begin position="40"/>
        <end position="63"/>
    </location>
</feature>
<comment type="caution">
    <text evidence="2">The sequence shown here is derived from an EMBL/GenBank/DDBJ whole genome shotgun (WGS) entry which is preliminary data.</text>
</comment>
<reference evidence="2 3" key="1">
    <citation type="submission" date="2018-07" db="EMBL/GenBank/DDBJ databases">
        <title>a novel species of Sphingomonas isolated from the rhizosphere soil of Araceae plant.</title>
        <authorList>
            <person name="Zhiyong W."/>
            <person name="Qinglan Z."/>
            <person name="Zhiwei F."/>
            <person name="Ding X."/>
            <person name="Gejiao W."/>
            <person name="Shixue Z."/>
        </authorList>
    </citation>
    <scope>NUCLEOTIDE SEQUENCE [LARGE SCALE GENOMIC DNA]</scope>
    <source>
        <strain evidence="2 3">WZY 27</strain>
    </source>
</reference>
<keyword evidence="1" id="KW-0812">Transmembrane</keyword>
<evidence type="ECO:0000256" key="1">
    <source>
        <dbReference type="SAM" id="Phobius"/>
    </source>
</evidence>
<sequence>MEWSARTAAGLGAGALVVLAIVAGVLNARRRRRRDPDRVGFVDWPTVQFAALLGAFLLASVAFNL</sequence>
<keyword evidence="1" id="KW-0472">Membrane</keyword>
<dbReference type="EMBL" id="QQNB01000001">
    <property type="protein sequence ID" value="RDE06708.1"/>
    <property type="molecule type" value="Genomic_DNA"/>
</dbReference>
<evidence type="ECO:0000313" key="2">
    <source>
        <dbReference type="EMBL" id="RDE06708.1"/>
    </source>
</evidence>
<name>A0A369VWJ5_9SPHN</name>
<dbReference type="RefSeq" id="WP_114686290.1">
    <property type="nucleotide sequence ID" value="NZ_QQNB01000001.1"/>
</dbReference>
<evidence type="ECO:0000313" key="3">
    <source>
        <dbReference type="Proteomes" id="UP000253918"/>
    </source>
</evidence>
<organism evidence="2 3">
    <name type="scientific">Sphingomonas aracearum</name>
    <dbReference type="NCBI Taxonomy" id="2283317"/>
    <lineage>
        <taxon>Bacteria</taxon>
        <taxon>Pseudomonadati</taxon>
        <taxon>Pseudomonadota</taxon>
        <taxon>Alphaproteobacteria</taxon>
        <taxon>Sphingomonadales</taxon>
        <taxon>Sphingomonadaceae</taxon>
        <taxon>Sphingomonas</taxon>
    </lineage>
</organism>
<gene>
    <name evidence="2" type="ORF">DVW87_03140</name>
</gene>
<keyword evidence="3" id="KW-1185">Reference proteome</keyword>
<dbReference type="AlphaFoldDB" id="A0A369VWJ5"/>
<feature type="transmembrane region" description="Helical" evidence="1">
    <location>
        <begin position="6"/>
        <end position="28"/>
    </location>
</feature>